<dbReference type="NCBIfam" id="TIGR01537">
    <property type="entry name" value="portal_HK97"/>
    <property type="match status" value="1"/>
</dbReference>
<keyword evidence="3" id="KW-1185">Reference proteome</keyword>
<gene>
    <name evidence="2" type="ORF">NA2_11625</name>
</gene>
<evidence type="ECO:0000313" key="3">
    <source>
        <dbReference type="Proteomes" id="UP000006786"/>
    </source>
</evidence>
<feature type="compositionally biased region" description="Polar residues" evidence="1">
    <location>
        <begin position="297"/>
        <end position="306"/>
    </location>
</feature>
<dbReference type="InterPro" id="IPR006427">
    <property type="entry name" value="Portal_HK97"/>
</dbReference>
<proteinExistence type="predicted"/>
<name>K2M9L9_9HYPH</name>
<evidence type="ECO:0000313" key="2">
    <source>
        <dbReference type="EMBL" id="EKF18831.1"/>
    </source>
</evidence>
<feature type="region of interest" description="Disordered" evidence="1">
    <location>
        <begin position="287"/>
        <end position="306"/>
    </location>
</feature>
<dbReference type="STRING" id="391937.NA2_11625"/>
<evidence type="ECO:0000256" key="1">
    <source>
        <dbReference type="SAM" id="MobiDB-lite"/>
    </source>
</evidence>
<reference evidence="2 3" key="1">
    <citation type="journal article" date="2012" name="J. Bacteriol.">
        <title>Genome Sequence of Nitratireductor pacificus Type Strain pht-3B.</title>
        <authorList>
            <person name="Lai Q."/>
            <person name="Li G."/>
            <person name="Shao Z."/>
        </authorList>
    </citation>
    <scope>NUCLEOTIDE SEQUENCE [LARGE SCALE GENOMIC DNA]</scope>
    <source>
        <strain evidence="3">pht-3B</strain>
    </source>
</reference>
<dbReference type="Proteomes" id="UP000006786">
    <property type="component" value="Unassembled WGS sequence"/>
</dbReference>
<dbReference type="AlphaFoldDB" id="K2M9L9"/>
<dbReference type="eggNOG" id="COG4695">
    <property type="taxonomic scope" value="Bacteria"/>
</dbReference>
<dbReference type="InterPro" id="IPR006944">
    <property type="entry name" value="Phage/GTA_portal"/>
</dbReference>
<dbReference type="EMBL" id="AMRM01000011">
    <property type="protein sequence ID" value="EKF18831.1"/>
    <property type="molecule type" value="Genomic_DNA"/>
</dbReference>
<dbReference type="Pfam" id="PF04860">
    <property type="entry name" value="Phage_portal"/>
    <property type="match status" value="1"/>
</dbReference>
<dbReference type="PATRIC" id="fig|391937.3.peg.2394"/>
<protein>
    <submittedName>
        <fullName evidence="2">HK97 family phage portal protein</fullName>
    </submittedName>
</protein>
<accession>K2M9L9</accession>
<sequence>MANPWTSAGALRAQITMDALLTGGGYAYANRAGDGRVVELIRLPANSVRVETDTLTGEPRYRLNESAGQRFFTFRDIIHVAPLASLDGVNGEAPIRTAREAIGLCITLEAHAARLFANQGRPSGFLKFARALAPDAMAKMRASWQAMTRSGGTAILDADADYRQLTLASTDAQFAEMRAFQIVEIARAFNVPPTFLADFSRATWSNLTEANRQLVTFSLMPWFRSWEAAYRRVLLSDEDRQSGITVEFVVDGLLQGNASERAEAVAKFRAAGVMTANEARRLENLPAMDGGDKLENPYTTTGGTNE</sequence>
<organism evidence="2 3">
    <name type="scientific">Nitratireductor pacificus pht-3B</name>
    <dbReference type="NCBI Taxonomy" id="391937"/>
    <lineage>
        <taxon>Bacteria</taxon>
        <taxon>Pseudomonadati</taxon>
        <taxon>Pseudomonadota</taxon>
        <taxon>Alphaproteobacteria</taxon>
        <taxon>Hyphomicrobiales</taxon>
        <taxon>Phyllobacteriaceae</taxon>
        <taxon>Nitratireductor</taxon>
    </lineage>
</organism>
<comment type="caution">
    <text evidence="2">The sequence shown here is derived from an EMBL/GenBank/DDBJ whole genome shotgun (WGS) entry which is preliminary data.</text>
</comment>